<dbReference type="GO" id="GO:0004084">
    <property type="term" value="F:branched-chain-amino-acid transaminase activity"/>
    <property type="evidence" value="ECO:0007669"/>
    <property type="project" value="UniProtKB-EC"/>
</dbReference>
<dbReference type="NCBIfam" id="NF005146">
    <property type="entry name" value="PRK06606.1"/>
    <property type="match status" value="1"/>
</dbReference>
<evidence type="ECO:0000313" key="18">
    <source>
        <dbReference type="EMBL" id="MBN8661657.1"/>
    </source>
</evidence>
<keyword evidence="11 17" id="KW-0100">Branched-chain amino acid biosynthesis</keyword>
<accession>A0A8J7PBQ1</accession>
<dbReference type="NCBIfam" id="TIGR01122">
    <property type="entry name" value="ilvE_I"/>
    <property type="match status" value="1"/>
</dbReference>
<evidence type="ECO:0000256" key="14">
    <source>
        <dbReference type="ARBA" id="ARBA00049229"/>
    </source>
</evidence>
<dbReference type="InterPro" id="IPR005785">
    <property type="entry name" value="B_amino_transI"/>
</dbReference>
<dbReference type="UniPathway" id="UPA00049">
    <property type="reaction ID" value="UER00062"/>
</dbReference>
<reference evidence="18" key="1">
    <citation type="submission" date="2021-02" db="EMBL/GenBank/DDBJ databases">
        <title>Genome-Resolved Metagenomics of a Microbial Community Performing Photosynthetic Biological Nutrient Removal.</title>
        <authorList>
            <person name="Mcdaniel E.A."/>
        </authorList>
    </citation>
    <scope>NUCLEOTIDE SEQUENCE</scope>
    <source>
        <strain evidence="18">UWPOB_OBS1</strain>
    </source>
</reference>
<dbReference type="FunFam" id="3.20.10.10:FF:000002">
    <property type="entry name" value="D-alanine aminotransferase"/>
    <property type="match status" value="1"/>
</dbReference>
<comment type="catalytic activity">
    <reaction evidence="12 17">
        <text>L-valine + 2-oxoglutarate = 3-methyl-2-oxobutanoate + L-glutamate</text>
        <dbReference type="Rhea" id="RHEA:24813"/>
        <dbReference type="ChEBI" id="CHEBI:11851"/>
        <dbReference type="ChEBI" id="CHEBI:16810"/>
        <dbReference type="ChEBI" id="CHEBI:29985"/>
        <dbReference type="ChEBI" id="CHEBI:57762"/>
        <dbReference type="EC" id="2.6.1.42"/>
    </reaction>
</comment>
<evidence type="ECO:0000256" key="4">
    <source>
        <dbReference type="ARBA" id="ARBA00004931"/>
    </source>
</evidence>
<dbReference type="Gene3D" id="3.30.470.10">
    <property type="match status" value="1"/>
</dbReference>
<keyword evidence="10 16" id="KW-0663">Pyridoxal phosphate</keyword>
<comment type="catalytic activity">
    <reaction evidence="14 17">
        <text>L-leucine + 2-oxoglutarate = 4-methyl-2-oxopentanoate + L-glutamate</text>
        <dbReference type="Rhea" id="RHEA:18321"/>
        <dbReference type="ChEBI" id="CHEBI:16810"/>
        <dbReference type="ChEBI" id="CHEBI:17865"/>
        <dbReference type="ChEBI" id="CHEBI:29985"/>
        <dbReference type="ChEBI" id="CHEBI:57427"/>
        <dbReference type="EC" id="2.6.1.42"/>
    </reaction>
</comment>
<protein>
    <recommendedName>
        <fullName evidence="17">Branched-chain-amino-acid aminotransferase</fullName>
        <shortName evidence="17">BCAT</shortName>
        <ecNumber evidence="17">2.6.1.42</ecNumber>
    </recommendedName>
</protein>
<dbReference type="UniPathway" id="UPA00047">
    <property type="reaction ID" value="UER00058"/>
</dbReference>
<proteinExistence type="inferred from homology"/>
<dbReference type="InterPro" id="IPR050571">
    <property type="entry name" value="Class-IV_PLP-Dep_Aminotrnsfr"/>
</dbReference>
<evidence type="ECO:0000256" key="15">
    <source>
        <dbReference type="RuleBase" id="RU004106"/>
    </source>
</evidence>
<organism evidence="18 19">
    <name type="scientific">Candidatus Obscuribacter phosphatis</name>
    <dbReference type="NCBI Taxonomy" id="1906157"/>
    <lineage>
        <taxon>Bacteria</taxon>
        <taxon>Bacillati</taxon>
        <taxon>Candidatus Melainabacteria</taxon>
        <taxon>Candidatus Obscuribacterales</taxon>
        <taxon>Candidatus Obscuribacteraceae</taxon>
        <taxon>Candidatus Obscuribacter</taxon>
    </lineage>
</organism>
<dbReference type="GO" id="GO:0009098">
    <property type="term" value="P:L-leucine biosynthetic process"/>
    <property type="evidence" value="ECO:0007669"/>
    <property type="project" value="UniProtKB-UniPathway"/>
</dbReference>
<dbReference type="Proteomes" id="UP000664277">
    <property type="component" value="Unassembled WGS sequence"/>
</dbReference>
<comment type="function">
    <text evidence="2 17">Acts on leucine, isoleucine and valine.</text>
</comment>
<sequence>MTEKNYAYFQGAIVPLEDAKISIMNHSFMYGTAVFEGIRGYWNAKEEELYLFRLREHYERMADSMKIMYLDVKYSIDELCKITVELVKKNAPRTDTYVRPTAYKTVHRVGPSLENNPSDICIFTVPFGDYFHGAAGLKVQVSSWRRVEDNAIPARAKIVGAYANTALAKTDALMAGFDECIVLSENGHVSEGSAMNVFMVKNGKLITTPSTENILEGVTRRTIVEMAEGELNLKVESRQIDRSELYIADELFFCGTGAQIAPIIEVDRRPIGSGSAGPISTMIKDKYISLCRGEMPQYHHWLTPVYCRKKAVT</sequence>
<evidence type="ECO:0000256" key="1">
    <source>
        <dbReference type="ARBA" id="ARBA00001933"/>
    </source>
</evidence>
<evidence type="ECO:0000256" key="2">
    <source>
        <dbReference type="ARBA" id="ARBA00003109"/>
    </source>
</evidence>
<dbReference type="UniPathway" id="UPA00048">
    <property type="reaction ID" value="UER00073"/>
</dbReference>
<comment type="pathway">
    <text evidence="4 17">Amino-acid biosynthesis; L-valine biosynthesis; L-valine from pyruvate: step 4/4.</text>
</comment>
<comment type="cofactor">
    <cofactor evidence="1 16">
        <name>pyridoxal 5'-phosphate</name>
        <dbReference type="ChEBI" id="CHEBI:597326"/>
    </cofactor>
</comment>
<dbReference type="Gene3D" id="3.20.10.10">
    <property type="entry name" value="D-amino Acid Aminotransferase, subunit A, domain 2"/>
    <property type="match status" value="1"/>
</dbReference>
<dbReference type="InterPro" id="IPR001544">
    <property type="entry name" value="Aminotrans_IV"/>
</dbReference>
<evidence type="ECO:0000256" key="3">
    <source>
        <dbReference type="ARBA" id="ARBA00004824"/>
    </source>
</evidence>
<dbReference type="InterPro" id="IPR018300">
    <property type="entry name" value="Aminotrans_IV_CS"/>
</dbReference>
<dbReference type="PANTHER" id="PTHR42743:SF4">
    <property type="entry name" value="BRANCHED-CHAIN-AMINO-ACID AMINOTRANSFERASE-RELATED"/>
    <property type="match status" value="1"/>
</dbReference>
<dbReference type="InterPro" id="IPR043131">
    <property type="entry name" value="BCAT-like_N"/>
</dbReference>
<comment type="pathway">
    <text evidence="5 17">Amino-acid biosynthesis; L-leucine biosynthesis; L-leucine from 3-methyl-2-oxobutanoate: step 4/4.</text>
</comment>
<keyword evidence="9 17" id="KW-0808">Transferase</keyword>
<dbReference type="PANTHER" id="PTHR42743">
    <property type="entry name" value="AMINO-ACID AMINOTRANSFERASE"/>
    <property type="match status" value="1"/>
</dbReference>
<name>A0A8J7PBQ1_9BACT</name>
<dbReference type="EC" id="2.6.1.42" evidence="17"/>
<dbReference type="Pfam" id="PF01063">
    <property type="entry name" value="Aminotran_4"/>
    <property type="match status" value="1"/>
</dbReference>
<evidence type="ECO:0000256" key="7">
    <source>
        <dbReference type="ARBA" id="ARBA00022576"/>
    </source>
</evidence>
<dbReference type="GO" id="GO:0009099">
    <property type="term" value="P:L-valine biosynthetic process"/>
    <property type="evidence" value="ECO:0007669"/>
    <property type="project" value="UniProtKB-UniPathway"/>
</dbReference>
<dbReference type="InterPro" id="IPR043132">
    <property type="entry name" value="BCAT-like_C"/>
</dbReference>
<comment type="caution">
    <text evidence="18">The sequence shown here is derived from an EMBL/GenBank/DDBJ whole genome shotgun (WGS) entry which is preliminary data.</text>
</comment>
<dbReference type="GO" id="GO:0009097">
    <property type="term" value="P:isoleucine biosynthetic process"/>
    <property type="evidence" value="ECO:0007669"/>
    <property type="project" value="UniProtKB-UniPathway"/>
</dbReference>
<keyword evidence="8 17" id="KW-0028">Amino-acid biosynthesis</keyword>
<evidence type="ECO:0000256" key="6">
    <source>
        <dbReference type="ARBA" id="ARBA00009320"/>
    </source>
</evidence>
<dbReference type="PROSITE" id="PS00770">
    <property type="entry name" value="AA_TRANSFER_CLASS_4"/>
    <property type="match status" value="1"/>
</dbReference>
<evidence type="ECO:0000256" key="11">
    <source>
        <dbReference type="ARBA" id="ARBA00023304"/>
    </source>
</evidence>
<evidence type="ECO:0000256" key="12">
    <source>
        <dbReference type="ARBA" id="ARBA00048212"/>
    </source>
</evidence>
<comment type="similarity">
    <text evidence="6 15">Belongs to the class-IV pyridoxal-phosphate-dependent aminotransferase family.</text>
</comment>
<dbReference type="EMBL" id="JAFLCK010000023">
    <property type="protein sequence ID" value="MBN8661657.1"/>
    <property type="molecule type" value="Genomic_DNA"/>
</dbReference>
<keyword evidence="7 17" id="KW-0032">Aminotransferase</keyword>
<dbReference type="SUPFAM" id="SSF56752">
    <property type="entry name" value="D-aminoacid aminotransferase-like PLP-dependent enzymes"/>
    <property type="match status" value="1"/>
</dbReference>
<evidence type="ECO:0000256" key="8">
    <source>
        <dbReference type="ARBA" id="ARBA00022605"/>
    </source>
</evidence>
<dbReference type="InterPro" id="IPR036038">
    <property type="entry name" value="Aminotransferase-like"/>
</dbReference>
<gene>
    <name evidence="17" type="primary">ilvE</name>
    <name evidence="18" type="ORF">J0M35_14925</name>
</gene>
<comment type="catalytic activity">
    <reaction evidence="13 17">
        <text>L-isoleucine + 2-oxoglutarate = (S)-3-methyl-2-oxopentanoate + L-glutamate</text>
        <dbReference type="Rhea" id="RHEA:24801"/>
        <dbReference type="ChEBI" id="CHEBI:16810"/>
        <dbReference type="ChEBI" id="CHEBI:29985"/>
        <dbReference type="ChEBI" id="CHEBI:35146"/>
        <dbReference type="ChEBI" id="CHEBI:58045"/>
        <dbReference type="EC" id="2.6.1.42"/>
    </reaction>
</comment>
<evidence type="ECO:0000256" key="10">
    <source>
        <dbReference type="ARBA" id="ARBA00022898"/>
    </source>
</evidence>
<evidence type="ECO:0000256" key="9">
    <source>
        <dbReference type="ARBA" id="ARBA00022679"/>
    </source>
</evidence>
<evidence type="ECO:0000256" key="17">
    <source>
        <dbReference type="RuleBase" id="RU364094"/>
    </source>
</evidence>
<dbReference type="AlphaFoldDB" id="A0A8J7PBQ1"/>
<evidence type="ECO:0000313" key="19">
    <source>
        <dbReference type="Proteomes" id="UP000664277"/>
    </source>
</evidence>
<evidence type="ECO:0000256" key="5">
    <source>
        <dbReference type="ARBA" id="ARBA00005072"/>
    </source>
</evidence>
<comment type="pathway">
    <text evidence="3 17">Amino-acid biosynthesis; L-isoleucine biosynthesis; L-isoleucine from 2-oxobutanoate: step 4/4.</text>
</comment>
<evidence type="ECO:0000256" key="13">
    <source>
        <dbReference type="ARBA" id="ARBA00048798"/>
    </source>
</evidence>
<evidence type="ECO:0000256" key="16">
    <source>
        <dbReference type="RuleBase" id="RU004516"/>
    </source>
</evidence>